<keyword evidence="3" id="KW-1185">Reference proteome</keyword>
<organism evidence="2 3">
    <name type="scientific">Genlisea aurea</name>
    <dbReference type="NCBI Taxonomy" id="192259"/>
    <lineage>
        <taxon>Eukaryota</taxon>
        <taxon>Viridiplantae</taxon>
        <taxon>Streptophyta</taxon>
        <taxon>Embryophyta</taxon>
        <taxon>Tracheophyta</taxon>
        <taxon>Spermatophyta</taxon>
        <taxon>Magnoliopsida</taxon>
        <taxon>eudicotyledons</taxon>
        <taxon>Gunneridae</taxon>
        <taxon>Pentapetalae</taxon>
        <taxon>asterids</taxon>
        <taxon>lamiids</taxon>
        <taxon>Lamiales</taxon>
        <taxon>Lentibulariaceae</taxon>
        <taxon>Genlisea</taxon>
    </lineage>
</organism>
<evidence type="ECO:0000313" key="2">
    <source>
        <dbReference type="EMBL" id="EPS71996.1"/>
    </source>
</evidence>
<reference evidence="2 3" key="1">
    <citation type="journal article" date="2013" name="BMC Genomics">
        <title>The miniature genome of a carnivorous plant Genlisea aurea contains a low number of genes and short non-coding sequences.</title>
        <authorList>
            <person name="Leushkin E.V."/>
            <person name="Sutormin R.A."/>
            <person name="Nabieva E.R."/>
            <person name="Penin A.A."/>
            <person name="Kondrashov A.S."/>
            <person name="Logacheva M.D."/>
        </authorList>
    </citation>
    <scope>NUCLEOTIDE SEQUENCE [LARGE SCALE GENOMIC DNA]</scope>
</reference>
<accession>S8D3L9</accession>
<sequence length="81" mass="9049">AYLREKLNKIMASEYFITTPEMKAPVEVVAAAGNFNSFQAPVHSSAIPPVGVTASVENTHEEYQQQEELSPNFYDDEINED</sequence>
<gene>
    <name evidence="2" type="ORF">M569_02765</name>
</gene>
<dbReference type="Proteomes" id="UP000015453">
    <property type="component" value="Unassembled WGS sequence"/>
</dbReference>
<protein>
    <submittedName>
        <fullName evidence="2">Uncharacterized protein</fullName>
    </submittedName>
</protein>
<feature type="region of interest" description="Disordered" evidence="1">
    <location>
        <begin position="53"/>
        <end position="81"/>
    </location>
</feature>
<dbReference type="PANTHER" id="PTHR37736">
    <property type="entry name" value="GLYCINE-RICH PROTEIN"/>
    <property type="match status" value="1"/>
</dbReference>
<name>S8D3L9_9LAMI</name>
<dbReference type="PANTHER" id="PTHR37736:SF1">
    <property type="entry name" value="GLYCINE-RICH PROTEIN"/>
    <property type="match status" value="1"/>
</dbReference>
<feature type="non-terminal residue" evidence="2">
    <location>
        <position position="81"/>
    </location>
</feature>
<dbReference type="OrthoDB" id="69150at2759"/>
<feature type="non-terminal residue" evidence="2">
    <location>
        <position position="1"/>
    </location>
</feature>
<evidence type="ECO:0000313" key="3">
    <source>
        <dbReference type="Proteomes" id="UP000015453"/>
    </source>
</evidence>
<dbReference type="AlphaFoldDB" id="S8D3L9"/>
<dbReference type="EMBL" id="AUSU01001025">
    <property type="protein sequence ID" value="EPS71996.1"/>
    <property type="molecule type" value="Genomic_DNA"/>
</dbReference>
<proteinExistence type="predicted"/>
<evidence type="ECO:0000256" key="1">
    <source>
        <dbReference type="SAM" id="MobiDB-lite"/>
    </source>
</evidence>
<comment type="caution">
    <text evidence="2">The sequence shown here is derived from an EMBL/GenBank/DDBJ whole genome shotgun (WGS) entry which is preliminary data.</text>
</comment>